<protein>
    <submittedName>
        <fullName evidence="1">Uncharacterized protein</fullName>
    </submittedName>
</protein>
<sequence length="75" mass="8922">MINKEYLKKLVHLPYGQSLIQIFELSGNQILRAICFNQHTQKYFLFDQLTSFPYLKSNSDIQSSEKEFKQFESNL</sequence>
<organism evidence="1 2">
    <name type="scientific">Leptospira bouyouniensis</name>
    <dbReference type="NCBI Taxonomy" id="2484911"/>
    <lineage>
        <taxon>Bacteria</taxon>
        <taxon>Pseudomonadati</taxon>
        <taxon>Spirochaetota</taxon>
        <taxon>Spirochaetia</taxon>
        <taxon>Leptospirales</taxon>
        <taxon>Leptospiraceae</taxon>
        <taxon>Leptospira</taxon>
    </lineage>
</organism>
<evidence type="ECO:0000313" key="1">
    <source>
        <dbReference type="EMBL" id="TGK48556.1"/>
    </source>
</evidence>
<accession>A0ABY2L6N1</accession>
<gene>
    <name evidence="1" type="ORF">EHQ10_12660</name>
</gene>
<comment type="caution">
    <text evidence="1">The sequence shown here is derived from an EMBL/GenBank/DDBJ whole genome shotgun (WGS) entry which is preliminary data.</text>
</comment>
<dbReference type="EMBL" id="RQFD01000015">
    <property type="protein sequence ID" value="TGK48556.1"/>
    <property type="molecule type" value="Genomic_DNA"/>
</dbReference>
<dbReference type="Proteomes" id="UP000297617">
    <property type="component" value="Unassembled WGS sequence"/>
</dbReference>
<proteinExistence type="predicted"/>
<name>A0ABY2L6N1_9LEPT</name>
<keyword evidence="2" id="KW-1185">Reference proteome</keyword>
<reference evidence="2" key="1">
    <citation type="journal article" date="2019" name="PLoS Negl. Trop. Dis.">
        <title>Revisiting the worldwide diversity of Leptospira species in the environment.</title>
        <authorList>
            <person name="Vincent A.T."/>
            <person name="Schiettekatte O."/>
            <person name="Bourhy P."/>
            <person name="Veyrier F.J."/>
            <person name="Picardeau M."/>
        </authorList>
    </citation>
    <scope>NUCLEOTIDE SEQUENCE [LARGE SCALE GENOMIC DNA]</scope>
    <source>
        <strain evidence="2">201800295</strain>
    </source>
</reference>
<evidence type="ECO:0000313" key="2">
    <source>
        <dbReference type="Proteomes" id="UP000297617"/>
    </source>
</evidence>